<dbReference type="Proteomes" id="UP001589862">
    <property type="component" value="Unassembled WGS sequence"/>
</dbReference>
<dbReference type="RefSeq" id="WP_377459109.1">
    <property type="nucleotide sequence ID" value="NZ_JBHLUB010000029.1"/>
</dbReference>
<gene>
    <name evidence="2" type="ORF">ACFFFR_07130</name>
</gene>
<keyword evidence="1" id="KW-0472">Membrane</keyword>
<name>A0ABV6PAL6_9MICC</name>
<feature type="transmembrane region" description="Helical" evidence="1">
    <location>
        <begin position="65"/>
        <end position="85"/>
    </location>
</feature>
<organism evidence="2 3">
    <name type="scientific">Micrococcoides hystricis</name>
    <dbReference type="NCBI Taxonomy" id="1572761"/>
    <lineage>
        <taxon>Bacteria</taxon>
        <taxon>Bacillati</taxon>
        <taxon>Actinomycetota</taxon>
        <taxon>Actinomycetes</taxon>
        <taxon>Micrococcales</taxon>
        <taxon>Micrococcaceae</taxon>
        <taxon>Micrococcoides</taxon>
    </lineage>
</organism>
<protein>
    <submittedName>
        <fullName evidence="2">SdpI family protein</fullName>
    </submittedName>
</protein>
<accession>A0ABV6PAL6</accession>
<evidence type="ECO:0000313" key="3">
    <source>
        <dbReference type="Proteomes" id="UP001589862"/>
    </source>
</evidence>
<reference evidence="2 3" key="1">
    <citation type="submission" date="2024-09" db="EMBL/GenBank/DDBJ databases">
        <authorList>
            <person name="Sun Q."/>
            <person name="Mori K."/>
        </authorList>
    </citation>
    <scope>NUCLEOTIDE SEQUENCE [LARGE SCALE GENOMIC DNA]</scope>
    <source>
        <strain evidence="2 3">NCAIM B.02604</strain>
    </source>
</reference>
<comment type="caution">
    <text evidence="2">The sequence shown here is derived from an EMBL/GenBank/DDBJ whole genome shotgun (WGS) entry which is preliminary data.</text>
</comment>
<keyword evidence="3" id="KW-1185">Reference proteome</keyword>
<sequence length="134" mass="14313">MILLLPAVVLVLAGASVHYVTRRIAQDRIGLNSLLGIRTKYTMASEQAWRAGHQAAQGLLRLLGMVFYVAAAGVFAVLVLDQFSVLDLSEDARDLTVGLWVVACCIVAVIVVLCAARAANAAARPFVNAKDRAH</sequence>
<dbReference type="Pfam" id="PF13630">
    <property type="entry name" value="SdpI"/>
    <property type="match status" value="1"/>
</dbReference>
<dbReference type="EMBL" id="JBHLUB010000029">
    <property type="protein sequence ID" value="MFC0582154.1"/>
    <property type="molecule type" value="Genomic_DNA"/>
</dbReference>
<keyword evidence="1" id="KW-1133">Transmembrane helix</keyword>
<keyword evidence="1" id="KW-0812">Transmembrane</keyword>
<proteinExistence type="predicted"/>
<evidence type="ECO:0000313" key="2">
    <source>
        <dbReference type="EMBL" id="MFC0582154.1"/>
    </source>
</evidence>
<evidence type="ECO:0000256" key="1">
    <source>
        <dbReference type="SAM" id="Phobius"/>
    </source>
</evidence>
<dbReference type="InterPro" id="IPR025962">
    <property type="entry name" value="SdpI/YhfL"/>
</dbReference>
<feature type="transmembrane region" description="Helical" evidence="1">
    <location>
        <begin position="97"/>
        <end position="119"/>
    </location>
</feature>